<name>A0A914W4V0_9BILA</name>
<dbReference type="AlphaFoldDB" id="A0A914W4V0"/>
<accession>A0A914W4V0</accession>
<evidence type="ECO:0000313" key="1">
    <source>
        <dbReference type="Proteomes" id="UP000887566"/>
    </source>
</evidence>
<dbReference type="Proteomes" id="UP000887566">
    <property type="component" value="Unplaced"/>
</dbReference>
<dbReference type="WBParaSite" id="PSAMB.scaffold3143size20243.g20493.t1">
    <property type="protein sequence ID" value="PSAMB.scaffold3143size20243.g20493.t1"/>
    <property type="gene ID" value="PSAMB.scaffold3143size20243.g20493"/>
</dbReference>
<proteinExistence type="predicted"/>
<organism evidence="1 2">
    <name type="scientific">Plectus sambesii</name>
    <dbReference type="NCBI Taxonomy" id="2011161"/>
    <lineage>
        <taxon>Eukaryota</taxon>
        <taxon>Metazoa</taxon>
        <taxon>Ecdysozoa</taxon>
        <taxon>Nematoda</taxon>
        <taxon>Chromadorea</taxon>
        <taxon>Plectida</taxon>
        <taxon>Plectina</taxon>
        <taxon>Plectoidea</taxon>
        <taxon>Plectidae</taxon>
        <taxon>Plectus</taxon>
    </lineage>
</organism>
<keyword evidence="1" id="KW-1185">Reference proteome</keyword>
<reference evidence="2" key="1">
    <citation type="submission" date="2022-11" db="UniProtKB">
        <authorList>
            <consortium name="WormBaseParasite"/>
        </authorList>
    </citation>
    <scope>IDENTIFICATION</scope>
</reference>
<protein>
    <submittedName>
        <fullName evidence="2">Uncharacterized protein</fullName>
    </submittedName>
</protein>
<evidence type="ECO:0000313" key="2">
    <source>
        <dbReference type="WBParaSite" id="PSAMB.scaffold3143size20243.g20493.t1"/>
    </source>
</evidence>
<sequence length="158" mass="17030">MEGSKAVKDGSKTVAEWVGRAPVFQILVVRERRAIGSVEMDVDARRDHCGRRWRKAADHRTAQRPDPSCKQSLALICVSAPGDDKVARPSGVPLPSLPVGLVLGPRPSLLSEHLVGAAGNYRRLAAARAVCRDAAGVLIVVRYCSLASTNIDDPLLDW</sequence>